<reference evidence="6 7" key="1">
    <citation type="submission" date="2013-08" db="EMBL/GenBank/DDBJ databases">
        <authorList>
            <person name="Huang J."/>
            <person name="Wang G."/>
        </authorList>
    </citation>
    <scope>NUCLEOTIDE SEQUENCE [LARGE SCALE GENOMIC DNA]</scope>
    <source>
        <strain evidence="6 7">JSM 076056</strain>
    </source>
</reference>
<name>A0A0A5GPR1_9BACI</name>
<dbReference type="InterPro" id="IPR000086">
    <property type="entry name" value="NUDIX_hydrolase_dom"/>
</dbReference>
<keyword evidence="2 4" id="KW-0378">Hydrolase</keyword>
<dbReference type="SUPFAM" id="SSF55811">
    <property type="entry name" value="Nudix"/>
    <property type="match status" value="1"/>
</dbReference>
<comment type="caution">
    <text evidence="6">The sequence shown here is derived from an EMBL/GenBank/DDBJ whole genome shotgun (WGS) entry which is preliminary data.</text>
</comment>
<dbReference type="PROSITE" id="PS51462">
    <property type="entry name" value="NUDIX"/>
    <property type="match status" value="1"/>
</dbReference>
<dbReference type="PROSITE" id="PS00893">
    <property type="entry name" value="NUDIX_BOX"/>
    <property type="match status" value="1"/>
</dbReference>
<dbReference type="CDD" id="cd04669">
    <property type="entry name" value="NUDIX_Hydrolase"/>
    <property type="match status" value="1"/>
</dbReference>
<dbReference type="InterPro" id="IPR020476">
    <property type="entry name" value="Nudix_hydrolase"/>
</dbReference>
<comment type="cofactor">
    <cofactor evidence="1">
        <name>Mg(2+)</name>
        <dbReference type="ChEBI" id="CHEBI:18420"/>
    </cofactor>
</comment>
<keyword evidence="7" id="KW-1185">Reference proteome</keyword>
<dbReference type="Gene3D" id="3.90.79.10">
    <property type="entry name" value="Nucleoside Triphosphate Pyrophosphohydrolase"/>
    <property type="match status" value="1"/>
</dbReference>
<evidence type="ECO:0000256" key="2">
    <source>
        <dbReference type="ARBA" id="ARBA00022801"/>
    </source>
</evidence>
<evidence type="ECO:0000259" key="5">
    <source>
        <dbReference type="PROSITE" id="PS51462"/>
    </source>
</evidence>
<dbReference type="AlphaFoldDB" id="A0A0A5GPR1"/>
<dbReference type="PANTHER" id="PTHR43222">
    <property type="entry name" value="NUDIX HYDROLASE 23"/>
    <property type="match status" value="1"/>
</dbReference>
<evidence type="ECO:0000313" key="7">
    <source>
        <dbReference type="Proteomes" id="UP000030528"/>
    </source>
</evidence>
<feature type="domain" description="Nudix hydrolase" evidence="5">
    <location>
        <begin position="1"/>
        <end position="129"/>
    </location>
</feature>
<dbReference type="Proteomes" id="UP000030528">
    <property type="component" value="Unassembled WGS sequence"/>
</dbReference>
<evidence type="ECO:0000256" key="3">
    <source>
        <dbReference type="ARBA" id="ARBA00022842"/>
    </source>
</evidence>
<dbReference type="InterPro" id="IPR015797">
    <property type="entry name" value="NUDIX_hydrolase-like_dom_sf"/>
</dbReference>
<dbReference type="EMBL" id="AVPE01000001">
    <property type="protein sequence ID" value="KGX93959.1"/>
    <property type="molecule type" value="Genomic_DNA"/>
</dbReference>
<dbReference type="Pfam" id="PF00293">
    <property type="entry name" value="NUDIX"/>
    <property type="match status" value="1"/>
</dbReference>
<dbReference type="STRING" id="1385510.GCA_000425205_00096"/>
<sequence length="131" mass="14846">MKPRAGIILIQDGKLALIRRNKRGRTYYVVPGGGIEEGETKEEAALREAKEELGVEVQIVKEVATLYKERTHYYFLVEMKGGVFGTGEGEEMVNPSPQKGTYTPIWMDVFRLPRLSDFRPSEILPIVMNES</sequence>
<accession>A0A0A5GPR1</accession>
<organism evidence="6 7">
    <name type="scientific">Pontibacillus halophilus JSM 076056 = DSM 19796</name>
    <dbReference type="NCBI Taxonomy" id="1385510"/>
    <lineage>
        <taxon>Bacteria</taxon>
        <taxon>Bacillati</taxon>
        <taxon>Bacillota</taxon>
        <taxon>Bacilli</taxon>
        <taxon>Bacillales</taxon>
        <taxon>Bacillaceae</taxon>
        <taxon>Pontibacillus</taxon>
    </lineage>
</organism>
<evidence type="ECO:0000256" key="4">
    <source>
        <dbReference type="RuleBase" id="RU003476"/>
    </source>
</evidence>
<dbReference type="eggNOG" id="COG1051">
    <property type="taxonomic scope" value="Bacteria"/>
</dbReference>
<dbReference type="InterPro" id="IPR020084">
    <property type="entry name" value="NUDIX_hydrolase_CS"/>
</dbReference>
<evidence type="ECO:0000256" key="1">
    <source>
        <dbReference type="ARBA" id="ARBA00001946"/>
    </source>
</evidence>
<comment type="similarity">
    <text evidence="4">Belongs to the Nudix hydrolase family.</text>
</comment>
<protein>
    <submittedName>
        <fullName evidence="6">DNA mismatch repair protein MutT</fullName>
    </submittedName>
</protein>
<dbReference type="GO" id="GO:0016787">
    <property type="term" value="F:hydrolase activity"/>
    <property type="evidence" value="ECO:0007669"/>
    <property type="project" value="UniProtKB-KW"/>
</dbReference>
<dbReference type="PANTHER" id="PTHR43222:SF2">
    <property type="entry name" value="NUDIX HYDROLASE 23, CHLOROPLASTIC"/>
    <property type="match status" value="1"/>
</dbReference>
<keyword evidence="3" id="KW-0460">Magnesium</keyword>
<dbReference type="PRINTS" id="PR00502">
    <property type="entry name" value="NUDIXFAMILY"/>
</dbReference>
<proteinExistence type="inferred from homology"/>
<gene>
    <name evidence="6" type="ORF">N781_01925</name>
</gene>
<evidence type="ECO:0000313" key="6">
    <source>
        <dbReference type="EMBL" id="KGX93959.1"/>
    </source>
</evidence>
<dbReference type="RefSeq" id="WP_026798926.1">
    <property type="nucleotide sequence ID" value="NZ_AVPE01000001.1"/>
</dbReference>